<name>A0ABR7WBK8_9ACTN</name>
<evidence type="ECO:0000313" key="2">
    <source>
        <dbReference type="EMBL" id="MBD1319921.1"/>
    </source>
</evidence>
<dbReference type="Pfam" id="PF12229">
    <property type="entry name" value="PG_binding_4"/>
    <property type="match status" value="1"/>
</dbReference>
<proteinExistence type="predicted"/>
<feature type="domain" description="YoaR-like putative peptidoglycan binding" evidence="1">
    <location>
        <begin position="228"/>
        <end position="300"/>
    </location>
</feature>
<accession>A0ABR7WBK8</accession>
<protein>
    <submittedName>
        <fullName evidence="2">VanW family protein</fullName>
    </submittedName>
</protein>
<dbReference type="Proteomes" id="UP000602395">
    <property type="component" value="Unassembled WGS sequence"/>
</dbReference>
<evidence type="ECO:0000313" key="3">
    <source>
        <dbReference type="Proteomes" id="UP000602395"/>
    </source>
</evidence>
<dbReference type="Pfam" id="PF04294">
    <property type="entry name" value="VanW"/>
    <property type="match status" value="1"/>
</dbReference>
<dbReference type="EMBL" id="JACWMS010000002">
    <property type="protein sequence ID" value="MBD1319921.1"/>
    <property type="molecule type" value="Genomic_DNA"/>
</dbReference>
<evidence type="ECO:0000259" key="1">
    <source>
        <dbReference type="Pfam" id="PF12229"/>
    </source>
</evidence>
<dbReference type="PANTHER" id="PTHR35788">
    <property type="entry name" value="EXPORTED PROTEIN-RELATED"/>
    <property type="match status" value="1"/>
</dbReference>
<dbReference type="RefSeq" id="WP_190267426.1">
    <property type="nucleotide sequence ID" value="NZ_JACWMS010000002.1"/>
</dbReference>
<dbReference type="InterPro" id="IPR052913">
    <property type="entry name" value="Glycopeptide_resist_protein"/>
</dbReference>
<keyword evidence="3" id="KW-1185">Reference proteome</keyword>
<dbReference type="PANTHER" id="PTHR35788:SF1">
    <property type="entry name" value="EXPORTED PROTEIN"/>
    <property type="match status" value="1"/>
</dbReference>
<sequence>MVGALAVVSVVLATDLVLTKDQTARGVVVAGVPAGHLDRDEAQKVVDELSARTTEPVWLRTESGTAMVDAEALGLTFDPAATLDRLMEQPKNPFTRLAGMVGMSATVDPVVHIDRAALDRTLDDRQPTLEKAAVEGAVRYEGVTPVEVMPVAGERVAHDAAAATLAERWLDGQPIDLPLEDFDPTVSADVVRATAAGPAARAVAGPLTLKGSDGKSVRVEPAQLGSILSFGPDGQGGLRPVIDPEKGAALLGPRLAATERKPVDATFSVRTGSPTVVPARDGARVDWTKTFASIAAVATGADASDERVVAVAYKPLPARLTTDAARNLGVREVVGEFTTSGFTSASGENIRLVAEEVDGALVLPGKTFSLNTHTGPRGTAQGYVTSTIIDHGHAAKAVGGGISQFATTLYNASYFAGLEDVDHTEHSYYISRYPEAREATVFEGAIDLVFRNNTPHGVYIETNWTPSDVTVRMWSTTTMDVESITGTRHAYTEPPLVKLPKGDDCMASSGSRGFTTSNTRVISDATSGAEVRRHTRTVKYDPEPKVACV</sequence>
<dbReference type="InterPro" id="IPR022029">
    <property type="entry name" value="YoaR-like_PG-bd"/>
</dbReference>
<gene>
    <name evidence="2" type="ORF">IDF66_10005</name>
</gene>
<dbReference type="InterPro" id="IPR007391">
    <property type="entry name" value="Vancomycin_resist_VanW"/>
</dbReference>
<comment type="caution">
    <text evidence="2">The sequence shown here is derived from an EMBL/GenBank/DDBJ whole genome shotgun (WGS) entry which is preliminary data.</text>
</comment>
<reference evidence="2 3" key="1">
    <citation type="submission" date="2020-09" db="EMBL/GenBank/DDBJ databases">
        <title>Novel species in genus Gordonia.</title>
        <authorList>
            <person name="Zhang G."/>
        </authorList>
    </citation>
    <scope>NUCLEOTIDE SEQUENCE [LARGE SCALE GENOMIC DNA]</scope>
    <source>
        <strain evidence="2 3">ON-33</strain>
    </source>
</reference>
<organism evidence="2 3">
    <name type="scientific">Gordonia hankookensis</name>
    <dbReference type="NCBI Taxonomy" id="589403"/>
    <lineage>
        <taxon>Bacteria</taxon>
        <taxon>Bacillati</taxon>
        <taxon>Actinomycetota</taxon>
        <taxon>Actinomycetes</taxon>
        <taxon>Mycobacteriales</taxon>
        <taxon>Gordoniaceae</taxon>
        <taxon>Gordonia</taxon>
    </lineage>
</organism>